<dbReference type="EMBL" id="CP029803">
    <property type="protein sequence ID" value="AWT60900.1"/>
    <property type="molecule type" value="Genomic_DNA"/>
</dbReference>
<dbReference type="SUPFAM" id="SSF51556">
    <property type="entry name" value="Metallo-dependent hydrolases"/>
    <property type="match status" value="1"/>
</dbReference>
<dbReference type="AlphaFoldDB" id="A0A2Z4ANB7"/>
<feature type="domain" description="Amidohydrolase-related" evidence="2">
    <location>
        <begin position="14"/>
        <end position="311"/>
    </location>
</feature>
<dbReference type="KEGG" id="mtar:DF168_02125"/>
<evidence type="ECO:0000259" key="2">
    <source>
        <dbReference type="Pfam" id="PF04909"/>
    </source>
</evidence>
<dbReference type="GO" id="GO:0016831">
    <property type="term" value="F:carboxy-lyase activity"/>
    <property type="evidence" value="ECO:0007669"/>
    <property type="project" value="InterPro"/>
</dbReference>
<dbReference type="GO" id="GO:0016787">
    <property type="term" value="F:hydrolase activity"/>
    <property type="evidence" value="ECO:0007669"/>
    <property type="project" value="InterPro"/>
</dbReference>
<organism evidence="3 4">
    <name type="scientific">Candidatus Moanibacter tarae</name>
    <dbReference type="NCBI Taxonomy" id="2200854"/>
    <lineage>
        <taxon>Bacteria</taxon>
        <taxon>Pseudomonadati</taxon>
        <taxon>Verrucomicrobiota</taxon>
        <taxon>Opitutia</taxon>
        <taxon>Puniceicoccales</taxon>
        <taxon>Puniceicoccales incertae sedis</taxon>
        <taxon>Candidatus Moanibacter</taxon>
    </lineage>
</organism>
<reference evidence="3 4" key="1">
    <citation type="submission" date="2018-06" db="EMBL/GenBank/DDBJ databases">
        <title>Draft Genome Sequence of a Novel Marine Bacterium Related to the Verrucomicrobia.</title>
        <authorList>
            <person name="Vosseberg J."/>
            <person name="Martijn J."/>
            <person name="Ettema T.J.G."/>
        </authorList>
    </citation>
    <scope>NUCLEOTIDE SEQUENCE [LARGE SCALE GENOMIC DNA]</scope>
    <source>
        <strain evidence="3">TARA_B100001123</strain>
    </source>
</reference>
<gene>
    <name evidence="3" type="ORF">DF168_02125</name>
</gene>
<evidence type="ECO:0000313" key="3">
    <source>
        <dbReference type="EMBL" id="AWT60900.1"/>
    </source>
</evidence>
<dbReference type="PANTHER" id="PTHR21240:SF19">
    <property type="entry name" value="CATALYTIC_ HYDROLASE"/>
    <property type="match status" value="1"/>
</dbReference>
<evidence type="ECO:0000313" key="4">
    <source>
        <dbReference type="Proteomes" id="UP000247465"/>
    </source>
</evidence>
<proteinExistence type="predicted"/>
<dbReference type="InterPro" id="IPR032466">
    <property type="entry name" value="Metal_Hydrolase"/>
</dbReference>
<dbReference type="Gene3D" id="3.20.20.140">
    <property type="entry name" value="Metal-dependent hydrolases"/>
    <property type="match status" value="1"/>
</dbReference>
<evidence type="ECO:0000256" key="1">
    <source>
        <dbReference type="ARBA" id="ARBA00023239"/>
    </source>
</evidence>
<keyword evidence="1" id="KW-0456">Lyase</keyword>
<dbReference type="PANTHER" id="PTHR21240">
    <property type="entry name" value="2-AMINO-3-CARBOXYLMUCONATE-6-SEMIALDEHYDE DECARBOXYLASE"/>
    <property type="match status" value="1"/>
</dbReference>
<dbReference type="Proteomes" id="UP000247465">
    <property type="component" value="Chromosome"/>
</dbReference>
<dbReference type="InterPro" id="IPR032465">
    <property type="entry name" value="ACMSD"/>
</dbReference>
<accession>A0A2Z4ANB7</accession>
<name>A0A2Z4ANB7_9BACT</name>
<dbReference type="InterPro" id="IPR006680">
    <property type="entry name" value="Amidohydro-rel"/>
</dbReference>
<dbReference type="Pfam" id="PF04909">
    <property type="entry name" value="Amidohydro_2"/>
    <property type="match status" value="1"/>
</dbReference>
<protein>
    <recommendedName>
        <fullName evidence="2">Amidohydrolase-related domain-containing protein</fullName>
    </recommendedName>
</protein>
<sequence>MKSKNIRSPHPPRIDAHVHVFARASRQFPREVSDLLPATREEPVEKLLDQMQANGVSQAVLVQIGGASFEHHSYLRYCLETYPRQFLGIGLIPTDELKPEEHMDRLATNGDVIGFRLSSIGGPADPLAPMDIRSFRTFPIWKHAAERDYVIWLYPQAIDAHCLPFIIEAFPEVRVVFNHMLALPGKGSFSWDSQGRPRVEFTALPPPSRYSTMGLHQFENVSVHLSGQYAFSNEEWPYRDLKEWHERLYRPHNRKQGFGANRLLWATDFPWITENPGYERLTQIIEELLPDLNEDEISEIMGGTAQRLLRFPEAPT</sequence>